<dbReference type="PANTHER" id="PTHR15467">
    <property type="entry name" value="ZINC-FINGERS AND HOMEOBOXES RELATED"/>
    <property type="match status" value="1"/>
</dbReference>
<feature type="domain" description="Homeobox" evidence="8">
    <location>
        <begin position="69"/>
        <end position="107"/>
    </location>
</feature>
<reference evidence="9" key="4">
    <citation type="submission" date="2020-03" db="EMBL/GenBank/DDBJ databases">
        <title>Intra-Species Differences in Population Size shape Life History and Genome Evolution.</title>
        <authorList>
            <person name="Willemsen D."/>
            <person name="Cui R."/>
            <person name="Valenzano D.R."/>
        </authorList>
    </citation>
    <scope>NUCLEOTIDE SEQUENCE</scope>
    <source>
        <strain evidence="9">GRZ</strain>
        <tissue evidence="9">Whole</tissue>
    </source>
</reference>
<feature type="DNA-binding region" description="Homeobox" evidence="5">
    <location>
        <begin position="369"/>
        <end position="416"/>
    </location>
</feature>
<dbReference type="CTD" id="566226"/>
<feature type="compositionally biased region" description="Polar residues" evidence="7">
    <location>
        <begin position="20"/>
        <end position="33"/>
    </location>
</feature>
<evidence type="ECO:0000256" key="2">
    <source>
        <dbReference type="ARBA" id="ARBA00023125"/>
    </source>
</evidence>
<dbReference type="GO" id="GO:0000981">
    <property type="term" value="F:DNA-binding transcription factor activity, RNA polymerase II-specific"/>
    <property type="evidence" value="ECO:0007669"/>
    <property type="project" value="TreeGrafter"/>
</dbReference>
<dbReference type="Ensembl" id="ENSNFUT00015013519.1">
    <property type="protein sequence ID" value="ENSNFUP00015012874.1"/>
    <property type="gene ID" value="ENSNFUG00015006320.1"/>
</dbReference>
<dbReference type="GO" id="GO:0003677">
    <property type="term" value="F:DNA binding"/>
    <property type="evidence" value="ECO:0007669"/>
    <property type="project" value="UniProtKB-UniRule"/>
</dbReference>
<reference evidence="13" key="5">
    <citation type="submission" date="2025-05" db="UniProtKB">
        <authorList>
            <consortium name="Ensembl"/>
        </authorList>
    </citation>
    <scope>IDENTIFICATION</scope>
</reference>
<keyword evidence="3 5" id="KW-0371">Homeobox</keyword>
<reference evidence="12" key="3">
    <citation type="submission" date="2016-06" db="EMBL/GenBank/DDBJ databases">
        <title>The genome of a short-lived fish provides insights into sex chromosome evolution and the genetic control of aging.</title>
        <authorList>
            <person name="Reichwald K."/>
            <person name="Felder M."/>
            <person name="Petzold A."/>
            <person name="Koch P."/>
            <person name="Groth M."/>
            <person name="Platzer M."/>
        </authorList>
    </citation>
    <scope>NUCLEOTIDE SEQUENCE</scope>
    <source>
        <tissue evidence="12">Brain</tissue>
    </source>
</reference>
<feature type="DNA-binding region" description="Homeobox" evidence="5">
    <location>
        <begin position="71"/>
        <end position="108"/>
    </location>
</feature>
<dbReference type="InterPro" id="IPR001356">
    <property type="entry name" value="HD"/>
</dbReference>
<dbReference type="CDD" id="cd00086">
    <property type="entry name" value="homeodomain"/>
    <property type="match status" value="1"/>
</dbReference>
<protein>
    <submittedName>
        <fullName evidence="10">Transcript variant X1</fullName>
    </submittedName>
    <submittedName>
        <fullName evidence="9">Transcript variant X2</fullName>
    </submittedName>
    <submittedName>
        <fullName evidence="11">Transcript variant X3</fullName>
    </submittedName>
    <submittedName>
        <fullName evidence="12">Wu:fk11d03</fullName>
    </submittedName>
</protein>
<dbReference type="EMBL" id="HADY01010090">
    <property type="protein sequence ID" value="SBP48575.1"/>
    <property type="molecule type" value="Transcribed_RNA"/>
</dbReference>
<evidence type="ECO:0000256" key="7">
    <source>
        <dbReference type="SAM" id="MobiDB-lite"/>
    </source>
</evidence>
<gene>
    <name evidence="12" type="primary">WU:FK11D03</name>
    <name evidence="13" type="synonym">homezb</name>
    <name evidence="9" type="ORF">G4P62_004028</name>
</gene>
<dbReference type="InterPro" id="IPR009057">
    <property type="entry name" value="Homeodomain-like_sf"/>
</dbReference>
<dbReference type="Proteomes" id="UP000694548">
    <property type="component" value="Chromosome sgr04"/>
</dbReference>
<evidence type="ECO:0000313" key="11">
    <source>
        <dbReference type="EMBL" id="KAF7230196.1"/>
    </source>
</evidence>
<proteinExistence type="predicted"/>
<evidence type="ECO:0000256" key="5">
    <source>
        <dbReference type="PROSITE-ProRule" id="PRU00108"/>
    </source>
</evidence>
<evidence type="ECO:0000313" key="13">
    <source>
        <dbReference type="Ensembl" id="ENSNFUP00015012874.1"/>
    </source>
</evidence>
<dbReference type="AlphaFoldDB" id="A0A1A8A321"/>
<feature type="compositionally biased region" description="Basic and acidic residues" evidence="7">
    <location>
        <begin position="200"/>
        <end position="224"/>
    </location>
</feature>
<feature type="region of interest" description="Disordered" evidence="7">
    <location>
        <begin position="1"/>
        <end position="33"/>
    </location>
</feature>
<comment type="subcellular location">
    <subcellularLocation>
        <location evidence="1 5 6">Nucleus</location>
    </subcellularLocation>
</comment>
<keyword evidence="2 5" id="KW-0238">DNA-binding</keyword>
<keyword evidence="4 5" id="KW-0539">Nucleus</keyword>
<organism evidence="12">
    <name type="scientific">Nothobranchius furzeri</name>
    <name type="common">Turquoise killifish</name>
    <dbReference type="NCBI Taxonomy" id="105023"/>
    <lineage>
        <taxon>Eukaryota</taxon>
        <taxon>Metazoa</taxon>
        <taxon>Chordata</taxon>
        <taxon>Craniata</taxon>
        <taxon>Vertebrata</taxon>
        <taxon>Euteleostomi</taxon>
        <taxon>Actinopterygii</taxon>
        <taxon>Neopterygii</taxon>
        <taxon>Teleostei</taxon>
        <taxon>Neoteleostei</taxon>
        <taxon>Acanthomorphata</taxon>
        <taxon>Ovalentaria</taxon>
        <taxon>Atherinomorphae</taxon>
        <taxon>Cyprinodontiformes</taxon>
        <taxon>Nothobranchiidae</taxon>
        <taxon>Nothobranchius</taxon>
    </lineage>
</organism>
<feature type="region of interest" description="Disordered" evidence="7">
    <location>
        <begin position="128"/>
        <end position="292"/>
    </location>
</feature>
<dbReference type="PROSITE" id="PS50071">
    <property type="entry name" value="HOMEOBOX_2"/>
    <property type="match status" value="2"/>
</dbReference>
<dbReference type="EMBL" id="JAAVVJ010000001">
    <property type="protein sequence ID" value="KAF7230195.1"/>
    <property type="molecule type" value="Genomic_DNA"/>
</dbReference>
<feature type="compositionally biased region" description="Basic and acidic residues" evidence="7">
    <location>
        <begin position="279"/>
        <end position="292"/>
    </location>
</feature>
<evidence type="ECO:0000313" key="12">
    <source>
        <dbReference type="EMBL" id="SBP48575.1"/>
    </source>
</evidence>
<evidence type="ECO:0000256" key="3">
    <source>
        <dbReference type="ARBA" id="ARBA00023155"/>
    </source>
</evidence>
<evidence type="ECO:0000256" key="6">
    <source>
        <dbReference type="RuleBase" id="RU000682"/>
    </source>
</evidence>
<dbReference type="SMART" id="SM00389">
    <property type="entry name" value="HOX"/>
    <property type="match status" value="2"/>
</dbReference>
<evidence type="ECO:0000313" key="9">
    <source>
        <dbReference type="EMBL" id="KAF7230194.1"/>
    </source>
</evidence>
<dbReference type="OMA" id="ISWDYED"/>
<evidence type="ECO:0000256" key="1">
    <source>
        <dbReference type="ARBA" id="ARBA00004123"/>
    </source>
</evidence>
<sequence length="457" mass="50647">MRQLANAGHISPKQKALASVAQSSDTGRPQSNFSMHPNQPLCLPVLSLSNKFLWVLLPQIDLKPDAAAELDKAFSKFPYLTLKQTNALAQRCSLHPQLVRVWFMAQRVCYGISWDYTDIREARKHFKSLHKDGGGERSNGPNGEMGKGGKKGSQKDVERGSGGKKWVSANRKKTKIKEVKASVPQKQKEETIAGSRKRGVGKEDDAEKAAEDKRNENENERLTGKSEGGVLTRGRKKLKKEEVNPPHESPVVSGIRLGASPPIRRPVRTLRNTPASEMDLDRADVSSKNSSLDEKTDLLASLDEDPHADATDLNILVTDEDKLKGLDTTDNSGVTADDPPAPIKDEGHVADINAPPAPACMKAERPDQLEKLRAAFRDCQYPDSAQYDLLSETTGISRNWLVRWYGDTRYAIKRSKPRWMNVEDYKQILANIKNRQFLGSLCKSVLSPAGLKTPPQD</sequence>
<dbReference type="Pfam" id="PF00046">
    <property type="entry name" value="Homeodomain"/>
    <property type="match status" value="1"/>
</dbReference>
<dbReference type="GeneTree" id="ENSGT00940000176132"/>
<evidence type="ECO:0000259" key="8">
    <source>
        <dbReference type="PROSITE" id="PS50071"/>
    </source>
</evidence>
<evidence type="ECO:0000256" key="4">
    <source>
        <dbReference type="ARBA" id="ARBA00023242"/>
    </source>
</evidence>
<dbReference type="GeneID" id="107377280"/>
<evidence type="ECO:0000313" key="14">
    <source>
        <dbReference type="Proteomes" id="UP000694548"/>
    </source>
</evidence>
<dbReference type="OrthoDB" id="6159439at2759"/>
<dbReference type="SUPFAM" id="SSF46689">
    <property type="entry name" value="Homeodomain-like"/>
    <property type="match status" value="2"/>
</dbReference>
<reference evidence="12" key="2">
    <citation type="submission" date="2016-05" db="EMBL/GenBank/DDBJ databases">
        <authorList>
            <person name="Lavstsen T."/>
            <person name="Jespersen J.S."/>
        </authorList>
    </citation>
    <scope>NUCLEOTIDE SEQUENCE</scope>
    <source>
        <tissue evidence="12">Brain</tissue>
    </source>
</reference>
<reference evidence="13" key="1">
    <citation type="submission" date="2014-08" db="EMBL/GenBank/DDBJ databases">
        <authorList>
            <person name="Senf B."/>
            <person name="Petzold A."/>
            <person name="Downie B.R."/>
            <person name="Koch P."/>
            <person name="Platzer M."/>
        </authorList>
    </citation>
    <scope>NUCLEOTIDE SEQUENCE [LARGE SCALE GENOMIC DNA]</scope>
    <source>
        <strain evidence="13">GRZ</strain>
    </source>
</reference>
<feature type="compositionally biased region" description="Basic and acidic residues" evidence="7">
    <location>
        <begin position="176"/>
        <end position="191"/>
    </location>
</feature>
<dbReference type="Proteomes" id="UP000822369">
    <property type="component" value="Chromosome 1"/>
</dbReference>
<keyword evidence="14" id="KW-1185">Reference proteome</keyword>
<accession>A0A1A8A321</accession>
<dbReference type="GO" id="GO:0005634">
    <property type="term" value="C:nucleus"/>
    <property type="evidence" value="ECO:0007669"/>
    <property type="project" value="UniProtKB-SubCell"/>
</dbReference>
<dbReference type="PANTHER" id="PTHR15467:SF10">
    <property type="entry name" value="HOMEOBOX AND LEUCINE ZIPPER ENCODING B-RELATED"/>
    <property type="match status" value="1"/>
</dbReference>
<dbReference type="EMBL" id="JAAVVJ010000001">
    <property type="protein sequence ID" value="KAF7230194.1"/>
    <property type="molecule type" value="Genomic_DNA"/>
</dbReference>
<feature type="domain" description="Homeobox" evidence="8">
    <location>
        <begin position="367"/>
        <end position="415"/>
    </location>
</feature>
<dbReference type="Gene3D" id="1.10.10.60">
    <property type="entry name" value="Homeodomain-like"/>
    <property type="match status" value="2"/>
</dbReference>
<dbReference type="KEGG" id="nfu:107377280"/>
<evidence type="ECO:0000313" key="10">
    <source>
        <dbReference type="EMBL" id="KAF7230195.1"/>
    </source>
</evidence>
<dbReference type="EMBL" id="JAAVVJ010000001">
    <property type="protein sequence ID" value="KAF7230196.1"/>
    <property type="molecule type" value="Genomic_DNA"/>
</dbReference>
<name>A0A1A8A321_NOTFU</name>